<dbReference type="FunFam" id="3.90.1150.10:FF:000065">
    <property type="entry name" value="Selenocysteine lyase"/>
    <property type="match status" value="1"/>
</dbReference>
<evidence type="ECO:0000256" key="6">
    <source>
        <dbReference type="ARBA" id="ARBA00022679"/>
    </source>
</evidence>
<evidence type="ECO:0000256" key="10">
    <source>
        <dbReference type="ARBA" id="ARBA00039054"/>
    </source>
</evidence>
<evidence type="ECO:0000313" key="14">
    <source>
        <dbReference type="Proteomes" id="UP000264820"/>
    </source>
</evidence>
<proteinExistence type="inferred from homology"/>
<keyword evidence="5" id="KW-0963">Cytoplasm</keyword>
<dbReference type="InterPro" id="IPR015424">
    <property type="entry name" value="PyrdxlP-dep_Trfase"/>
</dbReference>
<evidence type="ECO:0000256" key="9">
    <source>
        <dbReference type="ARBA" id="ARBA00037407"/>
    </source>
</evidence>
<comment type="subcellular location">
    <subcellularLocation>
        <location evidence="2">Cytoplasm</location>
        <location evidence="2">Cytosol</location>
    </subcellularLocation>
</comment>
<evidence type="ECO:0000256" key="5">
    <source>
        <dbReference type="ARBA" id="ARBA00022490"/>
    </source>
</evidence>
<dbReference type="InterPro" id="IPR016454">
    <property type="entry name" value="Cysteine_dSase"/>
</dbReference>
<keyword evidence="8" id="KW-0456">Lyase</keyword>
<reference evidence="13" key="1">
    <citation type="submission" date="2025-08" db="UniProtKB">
        <authorList>
            <consortium name="Ensembl"/>
        </authorList>
    </citation>
    <scope>IDENTIFICATION</scope>
</reference>
<reference evidence="13" key="2">
    <citation type="submission" date="2025-09" db="UniProtKB">
        <authorList>
            <consortium name="Ensembl"/>
        </authorList>
    </citation>
    <scope>IDENTIFICATION</scope>
</reference>
<evidence type="ECO:0000256" key="1">
    <source>
        <dbReference type="ARBA" id="ARBA00001933"/>
    </source>
</evidence>
<dbReference type="AlphaFoldDB" id="A0A3Q2Y2C7"/>
<evidence type="ECO:0000256" key="3">
    <source>
        <dbReference type="ARBA" id="ARBA00009236"/>
    </source>
</evidence>
<comment type="cofactor">
    <cofactor evidence="1">
        <name>pyridoxal 5'-phosphate</name>
        <dbReference type="ChEBI" id="CHEBI:597326"/>
    </cofactor>
</comment>
<dbReference type="InterPro" id="IPR015421">
    <property type="entry name" value="PyrdxlP-dep_Trfase_major"/>
</dbReference>
<keyword evidence="14" id="KW-1185">Reference proteome</keyword>
<comment type="function">
    <text evidence="9">Catalyzes the decomposition of L-selenocysteine to L-alanine and elemental selenium.</text>
</comment>
<dbReference type="Pfam" id="PF00266">
    <property type="entry name" value="Aminotran_5"/>
    <property type="match status" value="1"/>
</dbReference>
<dbReference type="InterPro" id="IPR000192">
    <property type="entry name" value="Aminotrans_V_dom"/>
</dbReference>
<dbReference type="GO" id="GO:0016740">
    <property type="term" value="F:transferase activity"/>
    <property type="evidence" value="ECO:0007669"/>
    <property type="project" value="UniProtKB-KW"/>
</dbReference>
<dbReference type="EC" id="4.4.1.16" evidence="10"/>
<dbReference type="InterPro" id="IPR015422">
    <property type="entry name" value="PyrdxlP-dep_Trfase_small"/>
</dbReference>
<evidence type="ECO:0000256" key="7">
    <source>
        <dbReference type="ARBA" id="ARBA00022898"/>
    </source>
</evidence>
<feature type="domain" description="Aminotransferase class V" evidence="12">
    <location>
        <begin position="16"/>
        <end position="405"/>
    </location>
</feature>
<keyword evidence="6" id="KW-0808">Transferase</keyword>
<name>A0A3Q2Y2C7_HIPCM</name>
<dbReference type="PANTHER" id="PTHR11601:SF62">
    <property type="entry name" value="SELENOCYSTEINE LYASE"/>
    <property type="match status" value="1"/>
</dbReference>
<evidence type="ECO:0000256" key="11">
    <source>
        <dbReference type="ARBA" id="ARBA00040554"/>
    </source>
</evidence>
<evidence type="ECO:0000256" key="8">
    <source>
        <dbReference type="ARBA" id="ARBA00023239"/>
    </source>
</evidence>
<dbReference type="Ensembl" id="ENSHCOT00000026630.1">
    <property type="protein sequence ID" value="ENSHCOP00000011555.1"/>
    <property type="gene ID" value="ENSHCOG00000014461.1"/>
</dbReference>
<dbReference type="GO" id="GO:0009000">
    <property type="term" value="F:selenocysteine lyase activity"/>
    <property type="evidence" value="ECO:0007669"/>
    <property type="project" value="UniProtKB-EC"/>
</dbReference>
<dbReference type="SUPFAM" id="SSF53383">
    <property type="entry name" value="PLP-dependent transferases"/>
    <property type="match status" value="1"/>
</dbReference>
<evidence type="ECO:0000256" key="4">
    <source>
        <dbReference type="ARBA" id="ARBA00011738"/>
    </source>
</evidence>
<evidence type="ECO:0000259" key="12">
    <source>
        <dbReference type="Pfam" id="PF00266"/>
    </source>
</evidence>
<dbReference type="Gene3D" id="3.40.640.10">
    <property type="entry name" value="Type I PLP-dependent aspartate aminotransferase-like (Major domain)"/>
    <property type="match status" value="1"/>
</dbReference>
<keyword evidence="7" id="KW-0663">Pyridoxal phosphate</keyword>
<evidence type="ECO:0000313" key="13">
    <source>
        <dbReference type="Ensembl" id="ENSHCOP00000011555.1"/>
    </source>
</evidence>
<sequence>SRGTLSTSPLLSLCYIYMDYNATTPVAPEVIRATYDAMRDAWGNPSSSYVAGLTAKAIITQSRENVARMIGGNSEDIIFTSGGTESNNMVLHTAVEHFWKSQRDARKGDDGSQPHIIASDVEHDSVKLVAEHLKREGKVDFTCVPVSKTTGRVEADDVVAAVRPNTCLVSIMLANNETGIIMPIREISQRVRSLRQQDGCARVLIHTDAAQALGKIPVDVKELGVDYLTIVGHKGGSFYGPRIGALYVNGLGVKTPLYSMLFGGGQERNFRPGTENTPMIAGLGKAAELVTDRLSDYESHMLDVREYLEERLKAVFKDKLHFNNHFQGSDRLPNTCNVSILGPGLQGWRVLSHCKKLLASVGAACHSDHGDRPSPILLSCGVTPEVASNALRLSVGHRTSREDVDVAVKDLQEAVKLLEQSQ</sequence>
<dbReference type="PIRSF" id="PIRSF005572">
    <property type="entry name" value="NifS"/>
    <property type="match status" value="1"/>
</dbReference>
<dbReference type="Gene3D" id="1.10.260.50">
    <property type="match status" value="1"/>
</dbReference>
<accession>A0A3Q2Y2C7</accession>
<comment type="similarity">
    <text evidence="3">Belongs to the class-V pyridoxal-phosphate-dependent aminotransferase family.</text>
</comment>
<dbReference type="FunFam" id="3.40.640.10:FF:000083">
    <property type="entry name" value="Selenocysteine lyase"/>
    <property type="match status" value="1"/>
</dbReference>
<organism evidence="13 14">
    <name type="scientific">Hippocampus comes</name>
    <name type="common">Tiger tail seahorse</name>
    <dbReference type="NCBI Taxonomy" id="109280"/>
    <lineage>
        <taxon>Eukaryota</taxon>
        <taxon>Metazoa</taxon>
        <taxon>Chordata</taxon>
        <taxon>Craniata</taxon>
        <taxon>Vertebrata</taxon>
        <taxon>Euteleostomi</taxon>
        <taxon>Actinopterygii</taxon>
        <taxon>Neopterygii</taxon>
        <taxon>Teleostei</taxon>
        <taxon>Neoteleostei</taxon>
        <taxon>Acanthomorphata</taxon>
        <taxon>Syngnathiaria</taxon>
        <taxon>Syngnathiformes</taxon>
        <taxon>Syngnathoidei</taxon>
        <taxon>Syngnathidae</taxon>
        <taxon>Hippocampus</taxon>
    </lineage>
</organism>
<evidence type="ECO:0000256" key="2">
    <source>
        <dbReference type="ARBA" id="ARBA00004514"/>
    </source>
</evidence>
<comment type="subunit">
    <text evidence="4">Homodimer.</text>
</comment>
<dbReference type="GO" id="GO:0005829">
    <property type="term" value="C:cytosol"/>
    <property type="evidence" value="ECO:0007669"/>
    <property type="project" value="UniProtKB-SubCell"/>
</dbReference>
<dbReference type="OMA" id="IIYGQSE"/>
<dbReference type="PANTHER" id="PTHR11601">
    <property type="entry name" value="CYSTEINE DESULFURYLASE FAMILY MEMBER"/>
    <property type="match status" value="1"/>
</dbReference>
<dbReference type="Proteomes" id="UP000264820">
    <property type="component" value="Unplaced"/>
</dbReference>
<dbReference type="Gene3D" id="3.90.1150.10">
    <property type="entry name" value="Aspartate Aminotransferase, domain 1"/>
    <property type="match status" value="1"/>
</dbReference>
<dbReference type="GeneTree" id="ENSGT00940000157773"/>
<protein>
    <recommendedName>
        <fullName evidence="11">Selenocysteine lyase</fullName>
        <ecNumber evidence="10">4.4.1.16</ecNumber>
    </recommendedName>
</protein>